<dbReference type="OrthoDB" id="2518538at2"/>
<keyword evidence="2" id="KW-0732">Signal</keyword>
<proteinExistence type="predicted"/>
<dbReference type="Gene3D" id="2.60.120.1390">
    <property type="match status" value="1"/>
</dbReference>
<gene>
    <name evidence="3" type="ORF">D7322_14210</name>
</gene>
<feature type="region of interest" description="Disordered" evidence="1">
    <location>
        <begin position="37"/>
        <end position="67"/>
    </location>
</feature>
<dbReference type="Pfam" id="PF11175">
    <property type="entry name" value="DUF2961"/>
    <property type="match status" value="1"/>
</dbReference>
<feature type="chain" id="PRO_5019030546" evidence="2">
    <location>
        <begin position="20"/>
        <end position="382"/>
    </location>
</feature>
<accession>A0A420VWV5</accession>
<sequence>MKRFMFVWCIVLFGYTSFAQNSSGLSNLSKLSNAKTRSISPENFSGGKGKGGMAVPNEKEGARNQANASRAARELGVGWKVNPYVHIGAGETFTLAEIDGSGIIQHIWMTPTGNWSQSIIRFYWDGETEPSIEAPVGAFFGMGWNKYAPLNSLAMTVNPGSAFNSYWQMPFRKKCKITMENVSIHPMVLYYQVNYAETEVANDEAYFHAQYRRSHPTEGSLHTILDGVKGKGHYVGTYLAVGVNNTGWWGEGEVKFFLDGDKEFATIVTTGLEDYFCGSYNFENKETRRYQEFTTPYAGLHQVIRPDGIYDSQQRFGMYRWHILDPVRFDGDLKVTVQDLGWRSEDRYLPQKSDIISVAYWYQTEPHGKFKPLPGKNGIEIN</sequence>
<feature type="signal peptide" evidence="2">
    <location>
        <begin position="1"/>
        <end position="19"/>
    </location>
</feature>
<dbReference type="Proteomes" id="UP000282423">
    <property type="component" value="Unassembled WGS sequence"/>
</dbReference>
<comment type="caution">
    <text evidence="3">The sequence shown here is derived from an EMBL/GenBank/DDBJ whole genome shotgun (WGS) entry which is preliminary data.</text>
</comment>
<name>A0A420VWV5_9SPHI</name>
<dbReference type="EMBL" id="RBWS01000010">
    <property type="protein sequence ID" value="RKO70831.1"/>
    <property type="molecule type" value="Genomic_DNA"/>
</dbReference>
<reference evidence="3 4" key="1">
    <citation type="submission" date="2018-10" db="EMBL/GenBank/DDBJ databases">
        <title>Sphingobacterium sp. M05W1-28.</title>
        <authorList>
            <person name="Cai H."/>
        </authorList>
    </citation>
    <scope>NUCLEOTIDE SEQUENCE [LARGE SCALE GENOMIC DNA]</scope>
    <source>
        <strain evidence="3 4">M05W1-28</strain>
    </source>
</reference>
<evidence type="ECO:0000313" key="3">
    <source>
        <dbReference type="EMBL" id="RKO70831.1"/>
    </source>
</evidence>
<dbReference type="InterPro" id="IPR021345">
    <property type="entry name" value="DUF2961"/>
</dbReference>
<evidence type="ECO:0000313" key="4">
    <source>
        <dbReference type="Proteomes" id="UP000282423"/>
    </source>
</evidence>
<protein>
    <submittedName>
        <fullName evidence="3">DUF2961 domain-containing protein</fullName>
    </submittedName>
</protein>
<evidence type="ECO:0000256" key="1">
    <source>
        <dbReference type="SAM" id="MobiDB-lite"/>
    </source>
</evidence>
<dbReference type="RefSeq" id="WP_121124951.1">
    <property type="nucleotide sequence ID" value="NZ_CP158959.1"/>
</dbReference>
<keyword evidence="4" id="KW-1185">Reference proteome</keyword>
<dbReference type="AlphaFoldDB" id="A0A420VWV5"/>
<evidence type="ECO:0000256" key="2">
    <source>
        <dbReference type="SAM" id="SignalP"/>
    </source>
</evidence>
<organism evidence="3 4">
    <name type="scientific">Sphingobacterium puteale</name>
    <dbReference type="NCBI Taxonomy" id="2420510"/>
    <lineage>
        <taxon>Bacteria</taxon>
        <taxon>Pseudomonadati</taxon>
        <taxon>Bacteroidota</taxon>
        <taxon>Sphingobacteriia</taxon>
        <taxon>Sphingobacteriales</taxon>
        <taxon>Sphingobacteriaceae</taxon>
        <taxon>Sphingobacterium</taxon>
    </lineage>
</organism>